<feature type="non-terminal residue" evidence="3">
    <location>
        <position position="301"/>
    </location>
</feature>
<organism evidence="3 4">
    <name type="scientific">Thalassiosira oceanica</name>
    <name type="common">Marine diatom</name>
    <dbReference type="NCBI Taxonomy" id="159749"/>
    <lineage>
        <taxon>Eukaryota</taxon>
        <taxon>Sar</taxon>
        <taxon>Stramenopiles</taxon>
        <taxon>Ochrophyta</taxon>
        <taxon>Bacillariophyta</taxon>
        <taxon>Coscinodiscophyceae</taxon>
        <taxon>Thalassiosirophycidae</taxon>
        <taxon>Thalassiosirales</taxon>
        <taxon>Thalassiosiraceae</taxon>
        <taxon>Thalassiosira</taxon>
    </lineage>
</organism>
<feature type="signal peptide" evidence="2">
    <location>
        <begin position="1"/>
        <end position="19"/>
    </location>
</feature>
<feature type="region of interest" description="Disordered" evidence="1">
    <location>
        <begin position="60"/>
        <end position="89"/>
    </location>
</feature>
<accession>K0SNI6</accession>
<feature type="region of interest" description="Disordered" evidence="1">
    <location>
        <begin position="212"/>
        <end position="246"/>
    </location>
</feature>
<dbReference type="Proteomes" id="UP000266841">
    <property type="component" value="Unassembled WGS sequence"/>
</dbReference>
<evidence type="ECO:0000256" key="2">
    <source>
        <dbReference type="SAM" id="SignalP"/>
    </source>
</evidence>
<dbReference type="OrthoDB" id="46873at2759"/>
<feature type="compositionally biased region" description="Polar residues" evidence="1">
    <location>
        <begin position="79"/>
        <end position="89"/>
    </location>
</feature>
<feature type="compositionally biased region" description="Basic residues" evidence="1">
    <location>
        <begin position="224"/>
        <end position="235"/>
    </location>
</feature>
<keyword evidence="4" id="KW-1185">Reference proteome</keyword>
<dbReference type="AlphaFoldDB" id="K0SNI6"/>
<evidence type="ECO:0000313" key="4">
    <source>
        <dbReference type="Proteomes" id="UP000266841"/>
    </source>
</evidence>
<sequence>MHLKAFCILSLGIILEVVAFSSNQNSKNPQASHQCGRYYVSQGLQPGQQQLARPSLRIHRKSHVSTSLKSRMPGRNDTGPKNRSTARNEFSRTLQFYGNGAPVRKRPLDLSISATQTERDALAKRFRLSEIASLSADLTVQPAIGISSSADGGNHIEAIGKVAARVTQNCVRTNDEFEVDLEFNFDIVLKAMSAPMDPGSNEGELSAGEQAALEAASSLGSGRRPNKKGNRRKGVRGGESSKDLDDMGMKQLQDILQDFEVTDDILEDEACFCTDGIVDVGEIVSQIFRSNLDPYPKKPGS</sequence>
<feature type="compositionally biased region" description="Low complexity" evidence="1">
    <location>
        <begin position="212"/>
        <end position="223"/>
    </location>
</feature>
<proteinExistence type="predicted"/>
<comment type="caution">
    <text evidence="3">The sequence shown here is derived from an EMBL/GenBank/DDBJ whole genome shotgun (WGS) entry which is preliminary data.</text>
</comment>
<keyword evidence="2" id="KW-0732">Signal</keyword>
<evidence type="ECO:0008006" key="5">
    <source>
        <dbReference type="Google" id="ProtNLM"/>
    </source>
</evidence>
<dbReference type="OMA" id="CVRTNDE"/>
<gene>
    <name evidence="3" type="ORF">THAOC_12543</name>
</gene>
<reference evidence="3 4" key="1">
    <citation type="journal article" date="2012" name="Genome Biol.">
        <title>Genome and low-iron response of an oceanic diatom adapted to chronic iron limitation.</title>
        <authorList>
            <person name="Lommer M."/>
            <person name="Specht M."/>
            <person name="Roy A.S."/>
            <person name="Kraemer L."/>
            <person name="Andreson R."/>
            <person name="Gutowska M.A."/>
            <person name="Wolf J."/>
            <person name="Bergner S.V."/>
            <person name="Schilhabel M.B."/>
            <person name="Klostermeier U.C."/>
            <person name="Beiko R.G."/>
            <person name="Rosenstiel P."/>
            <person name="Hippler M."/>
            <person name="Laroche J."/>
        </authorList>
    </citation>
    <scope>NUCLEOTIDE SEQUENCE [LARGE SCALE GENOMIC DNA]</scope>
    <source>
        <strain evidence="3 4">CCMP1005</strain>
    </source>
</reference>
<protein>
    <recommendedName>
        <fullName evidence="5">Plastid lipid-associated protein/fibrillin conserved domain-containing protein</fullName>
    </recommendedName>
</protein>
<dbReference type="eggNOG" id="ENOG502STGM">
    <property type="taxonomic scope" value="Eukaryota"/>
</dbReference>
<evidence type="ECO:0000256" key="1">
    <source>
        <dbReference type="SAM" id="MobiDB-lite"/>
    </source>
</evidence>
<name>K0SNI6_THAOC</name>
<evidence type="ECO:0000313" key="3">
    <source>
        <dbReference type="EMBL" id="EJK66534.1"/>
    </source>
</evidence>
<dbReference type="EMBL" id="AGNL01014813">
    <property type="protein sequence ID" value="EJK66534.1"/>
    <property type="molecule type" value="Genomic_DNA"/>
</dbReference>
<feature type="chain" id="PRO_5003837927" description="Plastid lipid-associated protein/fibrillin conserved domain-containing protein" evidence="2">
    <location>
        <begin position="20"/>
        <end position="301"/>
    </location>
</feature>